<dbReference type="Proteomes" id="UP000008854">
    <property type="component" value="Unassembled WGS sequence"/>
</dbReference>
<protein>
    <submittedName>
        <fullName evidence="2">Acetyltransferase</fullName>
    </submittedName>
</protein>
<dbReference type="InParanoid" id="A0A5K4F4H9"/>
<organism evidence="1 2">
    <name type="scientific">Schistosoma mansoni</name>
    <name type="common">Blood fluke</name>
    <dbReference type="NCBI Taxonomy" id="6183"/>
    <lineage>
        <taxon>Eukaryota</taxon>
        <taxon>Metazoa</taxon>
        <taxon>Spiralia</taxon>
        <taxon>Lophotrochozoa</taxon>
        <taxon>Platyhelminthes</taxon>
        <taxon>Trematoda</taxon>
        <taxon>Digenea</taxon>
        <taxon>Strigeidida</taxon>
        <taxon>Schistosomatoidea</taxon>
        <taxon>Schistosomatidae</taxon>
        <taxon>Schistosoma</taxon>
    </lineage>
</organism>
<evidence type="ECO:0000313" key="2">
    <source>
        <dbReference type="WBParaSite" id="Smp_318240.1"/>
    </source>
</evidence>
<sequence>MTLSPHVTHVSSVCRRVVRGYLEKNHLGVFDWGLNDSETVYCSTLLN</sequence>
<dbReference type="WBParaSite" id="Smp_318240.1">
    <property type="protein sequence ID" value="Smp_318240.1"/>
    <property type="gene ID" value="Smp_318240"/>
</dbReference>
<dbReference type="AlphaFoldDB" id="A0A5K4F4H9"/>
<keyword evidence="1" id="KW-1185">Reference proteome</keyword>
<reference evidence="1" key="1">
    <citation type="journal article" date="2012" name="PLoS Negl. Trop. Dis.">
        <title>A systematically improved high quality genome and transcriptome of the human blood fluke Schistosoma mansoni.</title>
        <authorList>
            <person name="Protasio A.V."/>
            <person name="Tsai I.J."/>
            <person name="Babbage A."/>
            <person name="Nichol S."/>
            <person name="Hunt M."/>
            <person name="Aslett M.A."/>
            <person name="De Silva N."/>
            <person name="Velarde G.S."/>
            <person name="Anderson T.J."/>
            <person name="Clark R.C."/>
            <person name="Davidson C."/>
            <person name="Dillon G.P."/>
            <person name="Holroyd N.E."/>
            <person name="LoVerde P.T."/>
            <person name="Lloyd C."/>
            <person name="McQuillan J."/>
            <person name="Oliveira G."/>
            <person name="Otto T.D."/>
            <person name="Parker-Manuel S.J."/>
            <person name="Quail M.A."/>
            <person name="Wilson R.A."/>
            <person name="Zerlotini A."/>
            <person name="Dunne D.W."/>
            <person name="Berriman M."/>
        </authorList>
    </citation>
    <scope>NUCLEOTIDE SEQUENCE [LARGE SCALE GENOMIC DNA]</scope>
    <source>
        <strain evidence="1">Puerto Rican</strain>
    </source>
</reference>
<proteinExistence type="predicted"/>
<evidence type="ECO:0000313" key="1">
    <source>
        <dbReference type="Proteomes" id="UP000008854"/>
    </source>
</evidence>
<accession>A0A5K4F4H9</accession>
<name>A0A5K4F4H9_SCHMA</name>
<reference evidence="2" key="2">
    <citation type="submission" date="2019-11" db="UniProtKB">
        <authorList>
            <consortium name="WormBaseParasite"/>
        </authorList>
    </citation>
    <scope>IDENTIFICATION</scope>
    <source>
        <strain evidence="2">Puerto Rican</strain>
    </source>
</reference>